<dbReference type="AlphaFoldDB" id="A0A7W9L202"/>
<dbReference type="InterPro" id="IPR043129">
    <property type="entry name" value="ATPase_NBD"/>
</dbReference>
<dbReference type="Gene3D" id="3.30.420.40">
    <property type="match status" value="2"/>
</dbReference>
<dbReference type="EC" id="2.7.1.17" evidence="6"/>
<protein>
    <submittedName>
        <fullName evidence="6">Xylulokinase</fullName>
        <ecNumber evidence="6">2.7.1.17</ecNumber>
    </submittedName>
</protein>
<evidence type="ECO:0000256" key="1">
    <source>
        <dbReference type="ARBA" id="ARBA00009156"/>
    </source>
</evidence>
<keyword evidence="3 6" id="KW-0418">Kinase</keyword>
<dbReference type="InterPro" id="IPR018484">
    <property type="entry name" value="FGGY_N"/>
</dbReference>
<dbReference type="InterPro" id="IPR050406">
    <property type="entry name" value="FGGY_Carb_Kinase"/>
</dbReference>
<evidence type="ECO:0000256" key="3">
    <source>
        <dbReference type="ARBA" id="ARBA00022777"/>
    </source>
</evidence>
<dbReference type="SUPFAM" id="SSF53067">
    <property type="entry name" value="Actin-like ATPase domain"/>
    <property type="match status" value="2"/>
</dbReference>
<evidence type="ECO:0000259" key="5">
    <source>
        <dbReference type="Pfam" id="PF02782"/>
    </source>
</evidence>
<proteinExistence type="inferred from homology"/>
<dbReference type="RefSeq" id="WP_183855655.1">
    <property type="nucleotide sequence ID" value="NZ_JACHOO010000004.1"/>
</dbReference>
<feature type="domain" description="Carbohydrate kinase FGGY N-terminal" evidence="4">
    <location>
        <begin position="9"/>
        <end position="249"/>
    </location>
</feature>
<dbReference type="PANTHER" id="PTHR43095">
    <property type="entry name" value="SUGAR KINASE"/>
    <property type="match status" value="1"/>
</dbReference>
<dbReference type="Proteomes" id="UP000523821">
    <property type="component" value="Unassembled WGS sequence"/>
</dbReference>
<sequence>MARDDGPLLVGLDCGTSRIKAGAYARDGRCLGFGAEAVPVRSDGPDRATHDPDELWTAAAGAIRAALAGLDADRVAGVACASVGEAALLVDRAGAPLTPIFAWFDRRGAETCRSWIEAEGAGRLYARTGQPPEPILSAYKLDWLRRHEAAACRAAAAFVSLADYMAFRLSGVMAAEPSLAVRSGVLDIATGRFADDLIAARGLDPGLFLPLQPSGTPLGPVRPQAAAETGLPRTALVSIGGYDQALGALVCGGFEPGTLAVTLGSTEAQVLPAGRAVPSPALGAAGVCQCLLAVEGTTRRFLLKGIYTAGSALEWLRTDLFGGVTAETLIAEAAAVPPGSHGVGFLPHLLIGDAPGARLRPNGAFWGLGLGTGRATLYRAALEALAYEGRLCTEAMIAAPDSGPVERIRAVGGETSNPLRLAIKAAVSAAPVEIVAARNASGLGAALMAGLGAGVHRSLAEARAALRLDGAVVLPDPALVAFYRPALAAYRRAAPLVAALGAPR</sequence>
<evidence type="ECO:0000313" key="6">
    <source>
        <dbReference type="EMBL" id="MBB5753129.1"/>
    </source>
</evidence>
<dbReference type="PANTHER" id="PTHR43095:SF5">
    <property type="entry name" value="XYLULOSE KINASE"/>
    <property type="match status" value="1"/>
</dbReference>
<dbReference type="Pfam" id="PF00370">
    <property type="entry name" value="FGGY_N"/>
    <property type="match status" value="1"/>
</dbReference>
<gene>
    <name evidence="6" type="ORF">GGQ63_002195</name>
</gene>
<name>A0A7W9L202_9HYPH</name>
<keyword evidence="2 6" id="KW-0808">Transferase</keyword>
<comment type="caution">
    <text evidence="6">The sequence shown here is derived from an EMBL/GenBank/DDBJ whole genome shotgun (WGS) entry which is preliminary data.</text>
</comment>
<organism evidence="6 7">
    <name type="scientific">Prosthecomicrobium pneumaticum</name>
    <dbReference type="NCBI Taxonomy" id="81895"/>
    <lineage>
        <taxon>Bacteria</taxon>
        <taxon>Pseudomonadati</taxon>
        <taxon>Pseudomonadota</taxon>
        <taxon>Alphaproteobacteria</taxon>
        <taxon>Hyphomicrobiales</taxon>
        <taxon>Kaistiaceae</taxon>
        <taxon>Prosthecomicrobium</taxon>
    </lineage>
</organism>
<comment type="similarity">
    <text evidence="1">Belongs to the FGGY kinase family.</text>
</comment>
<dbReference type="CDD" id="cd07773">
    <property type="entry name" value="ASKHA_NBD_FGGY_FK"/>
    <property type="match status" value="1"/>
</dbReference>
<accession>A0A7W9L202</accession>
<dbReference type="Pfam" id="PF02782">
    <property type="entry name" value="FGGY_C"/>
    <property type="match status" value="1"/>
</dbReference>
<reference evidence="6 7" key="1">
    <citation type="submission" date="2020-08" db="EMBL/GenBank/DDBJ databases">
        <title>Genomic Encyclopedia of Type Strains, Phase IV (KMG-IV): sequencing the most valuable type-strain genomes for metagenomic binning, comparative biology and taxonomic classification.</title>
        <authorList>
            <person name="Goeker M."/>
        </authorList>
    </citation>
    <scope>NUCLEOTIDE SEQUENCE [LARGE SCALE GENOMIC DNA]</scope>
    <source>
        <strain evidence="6 7">DSM 16268</strain>
    </source>
</reference>
<evidence type="ECO:0000259" key="4">
    <source>
        <dbReference type="Pfam" id="PF00370"/>
    </source>
</evidence>
<dbReference type="PIRSF" id="PIRSF000538">
    <property type="entry name" value="GlpK"/>
    <property type="match status" value="1"/>
</dbReference>
<evidence type="ECO:0000313" key="7">
    <source>
        <dbReference type="Proteomes" id="UP000523821"/>
    </source>
</evidence>
<keyword evidence="7" id="KW-1185">Reference proteome</keyword>
<dbReference type="InterPro" id="IPR000577">
    <property type="entry name" value="Carb_kinase_FGGY"/>
</dbReference>
<dbReference type="InterPro" id="IPR018485">
    <property type="entry name" value="FGGY_C"/>
</dbReference>
<dbReference type="GO" id="GO:0004856">
    <property type="term" value="F:D-xylulokinase activity"/>
    <property type="evidence" value="ECO:0007669"/>
    <property type="project" value="UniProtKB-EC"/>
</dbReference>
<dbReference type="EMBL" id="JACHOO010000004">
    <property type="protein sequence ID" value="MBB5753129.1"/>
    <property type="molecule type" value="Genomic_DNA"/>
</dbReference>
<feature type="domain" description="Carbohydrate kinase FGGY C-terminal" evidence="5">
    <location>
        <begin position="298"/>
        <end position="451"/>
    </location>
</feature>
<evidence type="ECO:0000256" key="2">
    <source>
        <dbReference type="ARBA" id="ARBA00022679"/>
    </source>
</evidence>